<name>A0A2T0SG13_9ACTN</name>
<protein>
    <submittedName>
        <fullName evidence="2">Uncharacterized protein</fullName>
    </submittedName>
</protein>
<sequence length="66" mass="6927">MTNSESNQERTGALRPLLWLVLVVSAAANAVASTSGDNIFLGAAFGLVTLACATGLVVHHYRGRTR</sequence>
<proteinExistence type="predicted"/>
<evidence type="ECO:0000313" key="3">
    <source>
        <dbReference type="Proteomes" id="UP000239209"/>
    </source>
</evidence>
<accession>A0A2T0SG13</accession>
<dbReference type="EMBL" id="PVZG01000002">
    <property type="protein sequence ID" value="PRY32351.1"/>
    <property type="molecule type" value="Genomic_DNA"/>
</dbReference>
<feature type="transmembrane region" description="Helical" evidence="1">
    <location>
        <begin position="12"/>
        <end position="32"/>
    </location>
</feature>
<reference evidence="2 3" key="1">
    <citation type="submission" date="2018-03" db="EMBL/GenBank/DDBJ databases">
        <title>Genomic Encyclopedia of Archaeal and Bacterial Type Strains, Phase II (KMG-II): from individual species to whole genera.</title>
        <authorList>
            <person name="Goeker M."/>
        </authorList>
    </citation>
    <scope>NUCLEOTIDE SEQUENCE [LARGE SCALE GENOMIC DNA]</scope>
    <source>
        <strain evidence="2 3">DSM 45348</strain>
    </source>
</reference>
<keyword evidence="1" id="KW-0812">Transmembrane</keyword>
<evidence type="ECO:0000313" key="2">
    <source>
        <dbReference type="EMBL" id="PRY32351.1"/>
    </source>
</evidence>
<dbReference type="AlphaFoldDB" id="A0A2T0SG13"/>
<dbReference type="Proteomes" id="UP000239209">
    <property type="component" value="Unassembled WGS sequence"/>
</dbReference>
<evidence type="ECO:0000256" key="1">
    <source>
        <dbReference type="SAM" id="Phobius"/>
    </source>
</evidence>
<comment type="caution">
    <text evidence="2">The sequence shown here is derived from an EMBL/GenBank/DDBJ whole genome shotgun (WGS) entry which is preliminary data.</text>
</comment>
<keyword evidence="1" id="KW-1133">Transmembrane helix</keyword>
<dbReference type="RefSeq" id="WP_106125520.1">
    <property type="nucleotide sequence ID" value="NZ_PVZG01000002.1"/>
</dbReference>
<keyword evidence="3" id="KW-1185">Reference proteome</keyword>
<dbReference type="OrthoDB" id="3404000at2"/>
<organism evidence="2 3">
    <name type="scientific">Pseudosporangium ferrugineum</name>
    <dbReference type="NCBI Taxonomy" id="439699"/>
    <lineage>
        <taxon>Bacteria</taxon>
        <taxon>Bacillati</taxon>
        <taxon>Actinomycetota</taxon>
        <taxon>Actinomycetes</taxon>
        <taxon>Micromonosporales</taxon>
        <taxon>Micromonosporaceae</taxon>
        <taxon>Pseudosporangium</taxon>
    </lineage>
</organism>
<keyword evidence="1" id="KW-0472">Membrane</keyword>
<feature type="transmembrane region" description="Helical" evidence="1">
    <location>
        <begin position="38"/>
        <end position="58"/>
    </location>
</feature>
<gene>
    <name evidence="2" type="ORF">CLV70_102562</name>
</gene>